<evidence type="ECO:0000256" key="1">
    <source>
        <dbReference type="SAM" id="Phobius"/>
    </source>
</evidence>
<keyword evidence="1" id="KW-1133">Transmembrane helix</keyword>
<proteinExistence type="predicted"/>
<protein>
    <submittedName>
        <fullName evidence="2">Uncharacterized protein</fullName>
    </submittedName>
</protein>
<sequence>MFLVTWVIYAFDSISVFFQSIFWTISGWVWPFNLVASFFNNLAYRFLDVGSFFVNLGAWIDAVWLRMLQILSEWDIWTRFQQWFNWAEWAWSWILNAPTNIWGVIDNWWSSARLTIQDWINSATFTWVTLLNNVHFWLASLQKNWDDFWTLTYPNLLGISNAESLILSMFRSWFPFYDDLVSIKDELFSFFADPLQWLYSKLDEFFERFW</sequence>
<organism evidence="2">
    <name type="scientific">marine sediment metagenome</name>
    <dbReference type="NCBI Taxonomy" id="412755"/>
    <lineage>
        <taxon>unclassified sequences</taxon>
        <taxon>metagenomes</taxon>
        <taxon>ecological metagenomes</taxon>
    </lineage>
</organism>
<dbReference type="EMBL" id="LAZR01025629">
    <property type="protein sequence ID" value="KKL71316.1"/>
    <property type="molecule type" value="Genomic_DNA"/>
</dbReference>
<feature type="transmembrane region" description="Helical" evidence="1">
    <location>
        <begin position="7"/>
        <end position="30"/>
    </location>
</feature>
<dbReference type="AlphaFoldDB" id="A0A0F9EYN1"/>
<gene>
    <name evidence="2" type="ORF">LCGC14_2096100</name>
</gene>
<reference evidence="2" key="1">
    <citation type="journal article" date="2015" name="Nature">
        <title>Complex archaea that bridge the gap between prokaryotes and eukaryotes.</title>
        <authorList>
            <person name="Spang A."/>
            <person name="Saw J.H."/>
            <person name="Jorgensen S.L."/>
            <person name="Zaremba-Niedzwiedzka K."/>
            <person name="Martijn J."/>
            <person name="Lind A.E."/>
            <person name="van Eijk R."/>
            <person name="Schleper C."/>
            <person name="Guy L."/>
            <person name="Ettema T.J."/>
        </authorList>
    </citation>
    <scope>NUCLEOTIDE SEQUENCE</scope>
</reference>
<keyword evidence="1" id="KW-0812">Transmembrane</keyword>
<comment type="caution">
    <text evidence="2">The sequence shown here is derived from an EMBL/GenBank/DDBJ whole genome shotgun (WGS) entry which is preliminary data.</text>
</comment>
<keyword evidence="1" id="KW-0472">Membrane</keyword>
<evidence type="ECO:0000313" key="2">
    <source>
        <dbReference type="EMBL" id="KKL71316.1"/>
    </source>
</evidence>
<accession>A0A0F9EYN1</accession>
<feature type="transmembrane region" description="Helical" evidence="1">
    <location>
        <begin position="42"/>
        <end position="65"/>
    </location>
</feature>
<name>A0A0F9EYN1_9ZZZZ</name>